<keyword evidence="3" id="KW-1185">Reference proteome</keyword>
<dbReference type="GO" id="GO:0097542">
    <property type="term" value="C:ciliary tip"/>
    <property type="evidence" value="ECO:0007669"/>
    <property type="project" value="TreeGrafter"/>
</dbReference>
<dbReference type="GO" id="GO:0035253">
    <property type="term" value="C:ciliary rootlet"/>
    <property type="evidence" value="ECO:0007669"/>
    <property type="project" value="TreeGrafter"/>
</dbReference>
<gene>
    <name evidence="2" type="ORF">Zmor_007289</name>
</gene>
<accession>A0AA38MM06</accession>
<name>A0AA38MM06_9CUCU</name>
<dbReference type="GO" id="GO:0003341">
    <property type="term" value="P:cilium movement"/>
    <property type="evidence" value="ECO:0007669"/>
    <property type="project" value="InterPro"/>
</dbReference>
<evidence type="ECO:0000313" key="3">
    <source>
        <dbReference type="Proteomes" id="UP001168821"/>
    </source>
</evidence>
<evidence type="ECO:0000256" key="1">
    <source>
        <dbReference type="SAM" id="Coils"/>
    </source>
</evidence>
<dbReference type="GO" id="GO:0036064">
    <property type="term" value="C:ciliary basal body"/>
    <property type="evidence" value="ECO:0007669"/>
    <property type="project" value="TreeGrafter"/>
</dbReference>
<dbReference type="AlphaFoldDB" id="A0AA38MM06"/>
<dbReference type="InterPro" id="IPR033192">
    <property type="entry name" value="ODAD3"/>
</dbReference>
<organism evidence="2 3">
    <name type="scientific">Zophobas morio</name>
    <dbReference type="NCBI Taxonomy" id="2755281"/>
    <lineage>
        <taxon>Eukaryota</taxon>
        <taxon>Metazoa</taxon>
        <taxon>Ecdysozoa</taxon>
        <taxon>Arthropoda</taxon>
        <taxon>Hexapoda</taxon>
        <taxon>Insecta</taxon>
        <taxon>Pterygota</taxon>
        <taxon>Neoptera</taxon>
        <taxon>Endopterygota</taxon>
        <taxon>Coleoptera</taxon>
        <taxon>Polyphaga</taxon>
        <taxon>Cucujiformia</taxon>
        <taxon>Tenebrionidae</taxon>
        <taxon>Zophobas</taxon>
    </lineage>
</organism>
<proteinExistence type="predicted"/>
<dbReference type="Proteomes" id="UP001168821">
    <property type="component" value="Unassembled WGS sequence"/>
</dbReference>
<feature type="coiled-coil region" evidence="1">
    <location>
        <begin position="330"/>
        <end position="396"/>
    </location>
</feature>
<evidence type="ECO:0000313" key="2">
    <source>
        <dbReference type="EMBL" id="KAJ3662975.1"/>
    </source>
</evidence>
<reference evidence="2" key="1">
    <citation type="journal article" date="2023" name="G3 (Bethesda)">
        <title>Whole genome assemblies of Zophobas morio and Tenebrio molitor.</title>
        <authorList>
            <person name="Kaur S."/>
            <person name="Stinson S.A."/>
            <person name="diCenzo G.C."/>
        </authorList>
    </citation>
    <scope>NUCLEOTIDE SEQUENCE</scope>
    <source>
        <strain evidence="2">QUZm001</strain>
    </source>
</reference>
<keyword evidence="1" id="KW-0175">Coiled coil</keyword>
<comment type="caution">
    <text evidence="2">The sequence shown here is derived from an EMBL/GenBank/DDBJ whole genome shotgun (WGS) entry which is preliminary data.</text>
</comment>
<dbReference type="GO" id="GO:0036158">
    <property type="term" value="P:outer dynein arm assembly"/>
    <property type="evidence" value="ECO:0007669"/>
    <property type="project" value="InterPro"/>
</dbReference>
<dbReference type="PANTHER" id="PTHR46518:SF1">
    <property type="entry name" value="OUTER DYNEIN ARM-DOCKING COMPLEX SUBUNIT 3"/>
    <property type="match status" value="1"/>
</dbReference>
<dbReference type="PANTHER" id="PTHR46518">
    <property type="entry name" value="COILED-COIL DOMAIN-CONTAINING PROTEIN 151"/>
    <property type="match status" value="1"/>
</dbReference>
<protein>
    <submittedName>
        <fullName evidence="2">Uncharacterized protein</fullName>
    </submittedName>
</protein>
<dbReference type="EMBL" id="JALNTZ010000002">
    <property type="protein sequence ID" value="KAJ3662975.1"/>
    <property type="molecule type" value="Genomic_DNA"/>
</dbReference>
<sequence>MNIINNPLSAKNVRIHGMSSDKWTTKDKVTQYKGLVTLYKRDRQITEVDRAVASKRQLKGLQSLRKDIESSRLKLHNAVGGDRQKLRNILSDNHELQLAYQNSELEKVTEDIMQRNFNKRKALDKINYQMSLKSQQLINLKLEEALLQDRTKYESLHNIKEEHIAKLITGKVQDAILKKQAALEIRQTYTQIIDLMKKDGLYFDGILSAIQEDFWYQCRCILNATKQGQLATEYKNDREQEYQDLEKAILLDMKTRKRDLEIIHQQTKMLQSNLKHLLRRDSDLTTCIVKVEESRDFHTLRKDLQQIESTLHFLQNTTLVSSFEQIYPTLEEQRKQKRRLTASVARCQRNTEIIMTKLAHAELMYSTLRNSMVDTTREYKKRKAELKEAINEEVKKQEWYGLSRRRKCELLANVRLYLKQIDQLCKPIHLPKDIEKKQEVVIAESEVSVPEAEETDGHKIFVELVKKLMFLMNTADEFMDDLKTHAAFKSYEALMSCRAIEPEVDALADTARRSIVSEGPTHTLLSRDDIKTKSVEVVAMHSRNEDLIPMFAGRKKKKWK</sequence>